<evidence type="ECO:0000313" key="6">
    <source>
        <dbReference type="Proteomes" id="UP000694421"/>
    </source>
</evidence>
<evidence type="ECO:0000313" key="5">
    <source>
        <dbReference type="Ensembl" id="ENSSMRP00000004701.1"/>
    </source>
</evidence>
<evidence type="ECO:0000259" key="4">
    <source>
        <dbReference type="PROSITE" id="PS50878"/>
    </source>
</evidence>
<dbReference type="EC" id="3.1.26.4" evidence="2"/>
<dbReference type="Pfam" id="PF00078">
    <property type="entry name" value="RVT_1"/>
    <property type="match status" value="1"/>
</dbReference>
<name>A0A8D0BA04_SALMN</name>
<reference evidence="5" key="1">
    <citation type="submission" date="2025-08" db="UniProtKB">
        <authorList>
            <consortium name="Ensembl"/>
        </authorList>
    </citation>
    <scope>IDENTIFICATION</scope>
</reference>
<dbReference type="Pfam" id="PF00077">
    <property type="entry name" value="RVP"/>
    <property type="match status" value="1"/>
</dbReference>
<dbReference type="InterPro" id="IPR043502">
    <property type="entry name" value="DNA/RNA_pol_sf"/>
</dbReference>
<dbReference type="PROSITE" id="PS50878">
    <property type="entry name" value="RT_POL"/>
    <property type="match status" value="1"/>
</dbReference>
<proteinExistence type="inferred from homology"/>
<dbReference type="Gene3D" id="3.30.70.270">
    <property type="match status" value="1"/>
</dbReference>
<sequence>IEVGGKKITGLVDSGHISIIGASGYRTLAECLKPQSVRIGSRILQHEFLYMPDCPIPLIGRDILTKMQATLSFEKGGKNHTPEESDLKTALISAVPEVWAENDPVSLAIQAPPIVIRLKPGVVPQNLKQYPISQEAREGIYQHLQRLQNLGILKPVQSAWNTPLLPVKKPGTQNDYRPVQDLRAVNEAVEEMVPLVPNPYTLIGKIPGNSTVYSVVDLKDAYFSLPLHEATQPLFAFTWEDPYSGQKEQLTWCRLPQGFCHSPSLFSQQITKDLEPWQEEHGALLIYVDDLLLPRPDLQTCYKDTLSLLKELATLGYQASQKKAQMLGGRSSTRYWPTDA</sequence>
<dbReference type="InterPro" id="IPR021109">
    <property type="entry name" value="Peptidase_aspartic_dom_sf"/>
</dbReference>
<dbReference type="GeneTree" id="ENSGT00940000163417"/>
<dbReference type="Gene3D" id="3.10.10.10">
    <property type="entry name" value="HIV Type 1 Reverse Transcriptase, subunit A, domain 1"/>
    <property type="match status" value="1"/>
</dbReference>
<dbReference type="InterPro" id="IPR018061">
    <property type="entry name" value="Retropepsins"/>
</dbReference>
<keyword evidence="6" id="KW-1185">Reference proteome</keyword>
<evidence type="ECO:0000256" key="1">
    <source>
        <dbReference type="ARBA" id="ARBA00010879"/>
    </source>
</evidence>
<keyword evidence="3" id="KW-0378">Hydrolase</keyword>
<accession>A0A8D0BA04</accession>
<dbReference type="PANTHER" id="PTHR33064:SF38">
    <property type="entry name" value="LRRGT00076-LIKE"/>
    <property type="match status" value="1"/>
</dbReference>
<dbReference type="PANTHER" id="PTHR33064">
    <property type="entry name" value="POL PROTEIN"/>
    <property type="match status" value="1"/>
</dbReference>
<protein>
    <recommendedName>
        <fullName evidence="2">ribonuclease H</fullName>
        <ecNumber evidence="2">3.1.26.4</ecNumber>
    </recommendedName>
</protein>
<reference evidence="5" key="2">
    <citation type="submission" date="2025-09" db="UniProtKB">
        <authorList>
            <consortium name="Ensembl"/>
        </authorList>
    </citation>
    <scope>IDENTIFICATION</scope>
</reference>
<dbReference type="AlphaFoldDB" id="A0A8D0BA04"/>
<dbReference type="Proteomes" id="UP000694421">
    <property type="component" value="Unplaced"/>
</dbReference>
<dbReference type="InterPro" id="IPR043128">
    <property type="entry name" value="Rev_trsase/Diguanyl_cyclase"/>
</dbReference>
<feature type="domain" description="Reverse transcriptase" evidence="4">
    <location>
        <begin position="148"/>
        <end position="340"/>
    </location>
</feature>
<comment type="similarity">
    <text evidence="1">Belongs to the beta type-B retroviral polymerase family. HERV class-II K(HML-2) pol subfamily.</text>
</comment>
<dbReference type="SUPFAM" id="SSF56672">
    <property type="entry name" value="DNA/RNA polymerases"/>
    <property type="match status" value="1"/>
</dbReference>
<evidence type="ECO:0000256" key="2">
    <source>
        <dbReference type="ARBA" id="ARBA00012180"/>
    </source>
</evidence>
<evidence type="ECO:0000256" key="3">
    <source>
        <dbReference type="ARBA" id="ARBA00022801"/>
    </source>
</evidence>
<dbReference type="SUPFAM" id="SSF50630">
    <property type="entry name" value="Acid proteases"/>
    <property type="match status" value="1"/>
</dbReference>
<dbReference type="Gene3D" id="2.40.70.10">
    <property type="entry name" value="Acid Proteases"/>
    <property type="match status" value="1"/>
</dbReference>
<dbReference type="Ensembl" id="ENSSMRT00000005547.1">
    <property type="protein sequence ID" value="ENSSMRP00000004701.1"/>
    <property type="gene ID" value="ENSSMRG00000003868.1"/>
</dbReference>
<dbReference type="InterPro" id="IPR051320">
    <property type="entry name" value="Viral_Replic_Matur_Polypro"/>
</dbReference>
<organism evidence="5 6">
    <name type="scientific">Salvator merianae</name>
    <name type="common">Argentine black and white tegu</name>
    <name type="synonym">Tupinambis merianae</name>
    <dbReference type="NCBI Taxonomy" id="96440"/>
    <lineage>
        <taxon>Eukaryota</taxon>
        <taxon>Metazoa</taxon>
        <taxon>Chordata</taxon>
        <taxon>Craniata</taxon>
        <taxon>Vertebrata</taxon>
        <taxon>Euteleostomi</taxon>
        <taxon>Lepidosauria</taxon>
        <taxon>Squamata</taxon>
        <taxon>Bifurcata</taxon>
        <taxon>Unidentata</taxon>
        <taxon>Episquamata</taxon>
        <taxon>Laterata</taxon>
        <taxon>Teiioidea</taxon>
        <taxon>Teiidae</taxon>
        <taxon>Salvator</taxon>
    </lineage>
</organism>
<dbReference type="InterPro" id="IPR000477">
    <property type="entry name" value="RT_dom"/>
</dbReference>
<dbReference type="GO" id="GO:0004523">
    <property type="term" value="F:RNA-DNA hybrid ribonuclease activity"/>
    <property type="evidence" value="ECO:0007669"/>
    <property type="project" value="UniProtKB-EC"/>
</dbReference>
<dbReference type="OMA" id="WASSSND"/>